<keyword evidence="1" id="KW-0547">Nucleotide-binding</keyword>
<name>A0AAD5UDF9_9FUNG</name>
<dbReference type="PROSITE" id="PS51192">
    <property type="entry name" value="HELICASE_ATP_BIND_1"/>
    <property type="match status" value="1"/>
</dbReference>
<keyword evidence="3" id="KW-0067">ATP-binding</keyword>
<evidence type="ECO:0000259" key="5">
    <source>
        <dbReference type="PROSITE" id="PS51192"/>
    </source>
</evidence>
<dbReference type="GO" id="GO:0006289">
    <property type="term" value="P:nucleotide-excision repair"/>
    <property type="evidence" value="ECO:0007669"/>
    <property type="project" value="TreeGrafter"/>
</dbReference>
<protein>
    <submittedName>
        <fullName evidence="6">DNA repair protein rad16</fullName>
    </submittedName>
</protein>
<dbReference type="InterPro" id="IPR050628">
    <property type="entry name" value="SNF2_RAD54_helicase_TF"/>
</dbReference>
<evidence type="ECO:0000256" key="2">
    <source>
        <dbReference type="ARBA" id="ARBA00022801"/>
    </source>
</evidence>
<dbReference type="SMART" id="SM00487">
    <property type="entry name" value="DEXDc"/>
    <property type="match status" value="1"/>
</dbReference>
<keyword evidence="2" id="KW-0378">Hydrolase</keyword>
<evidence type="ECO:0000313" key="6">
    <source>
        <dbReference type="EMBL" id="KAJ3254986.1"/>
    </source>
</evidence>
<feature type="region of interest" description="Disordered" evidence="4">
    <location>
        <begin position="1"/>
        <end position="61"/>
    </location>
</feature>
<evidence type="ECO:0000256" key="4">
    <source>
        <dbReference type="SAM" id="MobiDB-lite"/>
    </source>
</evidence>
<dbReference type="CDD" id="cd18008">
    <property type="entry name" value="DEXDc_SHPRH-like"/>
    <property type="match status" value="1"/>
</dbReference>
<dbReference type="Pfam" id="PF00176">
    <property type="entry name" value="SNF2-rel_dom"/>
    <property type="match status" value="1"/>
</dbReference>
<evidence type="ECO:0000313" key="7">
    <source>
        <dbReference type="Proteomes" id="UP001210925"/>
    </source>
</evidence>
<keyword evidence="7" id="KW-1185">Reference proteome</keyword>
<sequence>MNLRNRKKRAPVESDQGSESEYQESEIDSLSEFEDEEEEPIQKKPRMSTSRHSVPLSERNSDASAELITEIFGNSDDSIDQLNQQAIIEILDTEEENPPKKKGKKEKKVKLTMKEIHPDLENVWKDLEQEPKHVPNSSILAKNMTVSLLPFQKEGLAWMKEQEKSKFRGGILADEMGMGKTIQMVSLIVSEFSDRPTLILCPTVAIVQWNNELLTRTVPGLLKVLIYHGPKRVKDVKELKKYDIILSTYAILEQGYRKQQYGTKKKGVLVKEASPLHQIHWGRLILDEAVILTHCSMRLKIEAALLREQPLH</sequence>
<gene>
    <name evidence="6" type="primary">RAD16</name>
    <name evidence="6" type="ORF">HK103_006688</name>
</gene>
<dbReference type="EMBL" id="JADGKB010000074">
    <property type="protein sequence ID" value="KAJ3254986.1"/>
    <property type="molecule type" value="Genomic_DNA"/>
</dbReference>
<organism evidence="6 7">
    <name type="scientific">Boothiomyces macroporosus</name>
    <dbReference type="NCBI Taxonomy" id="261099"/>
    <lineage>
        <taxon>Eukaryota</taxon>
        <taxon>Fungi</taxon>
        <taxon>Fungi incertae sedis</taxon>
        <taxon>Chytridiomycota</taxon>
        <taxon>Chytridiomycota incertae sedis</taxon>
        <taxon>Chytridiomycetes</taxon>
        <taxon>Rhizophydiales</taxon>
        <taxon>Terramycetaceae</taxon>
        <taxon>Boothiomyces</taxon>
    </lineage>
</organism>
<dbReference type="GO" id="GO:0005524">
    <property type="term" value="F:ATP binding"/>
    <property type="evidence" value="ECO:0007669"/>
    <property type="project" value="UniProtKB-KW"/>
</dbReference>
<dbReference type="AlphaFoldDB" id="A0AAD5UDF9"/>
<feature type="compositionally biased region" description="Acidic residues" evidence="4">
    <location>
        <begin position="16"/>
        <end position="39"/>
    </location>
</feature>
<dbReference type="PANTHER" id="PTHR45626">
    <property type="entry name" value="TRANSCRIPTION TERMINATION FACTOR 2-RELATED"/>
    <property type="match status" value="1"/>
</dbReference>
<dbReference type="InterPro" id="IPR014001">
    <property type="entry name" value="Helicase_ATP-bd"/>
</dbReference>
<evidence type="ECO:0000256" key="1">
    <source>
        <dbReference type="ARBA" id="ARBA00022741"/>
    </source>
</evidence>
<dbReference type="Gene3D" id="3.40.50.10810">
    <property type="entry name" value="Tandem AAA-ATPase domain"/>
    <property type="match status" value="1"/>
</dbReference>
<feature type="domain" description="Helicase ATP-binding" evidence="5">
    <location>
        <begin position="161"/>
        <end position="289"/>
    </location>
</feature>
<dbReference type="InterPro" id="IPR027417">
    <property type="entry name" value="P-loop_NTPase"/>
</dbReference>
<dbReference type="GO" id="GO:0016787">
    <property type="term" value="F:hydrolase activity"/>
    <property type="evidence" value="ECO:0007669"/>
    <property type="project" value="UniProtKB-KW"/>
</dbReference>
<comment type="caution">
    <text evidence="6">The sequence shown here is derived from an EMBL/GenBank/DDBJ whole genome shotgun (WGS) entry which is preliminary data.</text>
</comment>
<dbReference type="InterPro" id="IPR038718">
    <property type="entry name" value="SNF2-like_sf"/>
</dbReference>
<dbReference type="Proteomes" id="UP001210925">
    <property type="component" value="Unassembled WGS sequence"/>
</dbReference>
<proteinExistence type="predicted"/>
<evidence type="ECO:0000256" key="3">
    <source>
        <dbReference type="ARBA" id="ARBA00022840"/>
    </source>
</evidence>
<dbReference type="GO" id="GO:0005634">
    <property type="term" value="C:nucleus"/>
    <property type="evidence" value="ECO:0007669"/>
    <property type="project" value="TreeGrafter"/>
</dbReference>
<dbReference type="InterPro" id="IPR000330">
    <property type="entry name" value="SNF2_N"/>
</dbReference>
<accession>A0AAD5UDF9</accession>
<dbReference type="SUPFAM" id="SSF52540">
    <property type="entry name" value="P-loop containing nucleoside triphosphate hydrolases"/>
    <property type="match status" value="1"/>
</dbReference>
<reference evidence="6" key="1">
    <citation type="submission" date="2020-05" db="EMBL/GenBank/DDBJ databases">
        <title>Phylogenomic resolution of chytrid fungi.</title>
        <authorList>
            <person name="Stajich J.E."/>
            <person name="Amses K."/>
            <person name="Simmons R."/>
            <person name="Seto K."/>
            <person name="Myers J."/>
            <person name="Bonds A."/>
            <person name="Quandt C.A."/>
            <person name="Barry K."/>
            <person name="Liu P."/>
            <person name="Grigoriev I."/>
            <person name="Longcore J.E."/>
            <person name="James T.Y."/>
        </authorList>
    </citation>
    <scope>NUCLEOTIDE SEQUENCE</scope>
    <source>
        <strain evidence="6">PLAUS21</strain>
    </source>
</reference>
<dbReference type="PANTHER" id="PTHR45626:SF12">
    <property type="entry name" value="DNA REPAIR PROTEIN RAD16"/>
    <property type="match status" value="1"/>
</dbReference>
<dbReference type="GO" id="GO:0008094">
    <property type="term" value="F:ATP-dependent activity, acting on DNA"/>
    <property type="evidence" value="ECO:0007669"/>
    <property type="project" value="TreeGrafter"/>
</dbReference>